<gene>
    <name evidence="3" type="ORF">JIN87_00675</name>
</gene>
<evidence type="ECO:0000313" key="3">
    <source>
        <dbReference type="EMBL" id="MBK1875355.1"/>
    </source>
</evidence>
<keyword evidence="4" id="KW-1185">Reference proteome</keyword>
<organism evidence="3 4">
    <name type="scientific">Pelagicoccus mobilis</name>
    <dbReference type="NCBI Taxonomy" id="415221"/>
    <lineage>
        <taxon>Bacteria</taxon>
        <taxon>Pseudomonadati</taxon>
        <taxon>Verrucomicrobiota</taxon>
        <taxon>Opitutia</taxon>
        <taxon>Puniceicoccales</taxon>
        <taxon>Pelagicoccaceae</taxon>
        <taxon>Pelagicoccus</taxon>
    </lineage>
</organism>
<dbReference type="InterPro" id="IPR006311">
    <property type="entry name" value="TAT_signal"/>
</dbReference>
<feature type="domain" description="Gfo/Idh/MocA-like oxidoreductase N-terminal" evidence="1">
    <location>
        <begin position="39"/>
        <end position="165"/>
    </location>
</feature>
<name>A0A934RTY6_9BACT</name>
<dbReference type="InterPro" id="IPR036291">
    <property type="entry name" value="NAD(P)-bd_dom_sf"/>
</dbReference>
<dbReference type="NCBIfam" id="TIGR01409">
    <property type="entry name" value="TAT_signal_seq"/>
    <property type="match status" value="1"/>
</dbReference>
<dbReference type="GO" id="GO:0000166">
    <property type="term" value="F:nucleotide binding"/>
    <property type="evidence" value="ECO:0007669"/>
    <property type="project" value="InterPro"/>
</dbReference>
<dbReference type="SUPFAM" id="SSF51735">
    <property type="entry name" value="NAD(P)-binding Rossmann-fold domains"/>
    <property type="match status" value="1"/>
</dbReference>
<dbReference type="Proteomes" id="UP000617628">
    <property type="component" value="Unassembled WGS sequence"/>
</dbReference>
<feature type="domain" description="Gfo/Idh/MocA-like oxidoreductase bacterial type C-terminal" evidence="2">
    <location>
        <begin position="214"/>
        <end position="285"/>
    </location>
</feature>
<comment type="caution">
    <text evidence="3">The sequence shown here is derived from an EMBL/GenBank/DDBJ whole genome shotgun (WGS) entry which is preliminary data.</text>
</comment>
<dbReference type="Pfam" id="PF01408">
    <property type="entry name" value="GFO_IDH_MocA"/>
    <property type="match status" value="1"/>
</dbReference>
<dbReference type="PANTHER" id="PTHR43818">
    <property type="entry name" value="BCDNA.GH03377"/>
    <property type="match status" value="1"/>
</dbReference>
<reference evidence="3" key="1">
    <citation type="submission" date="2021-01" db="EMBL/GenBank/DDBJ databases">
        <title>Modified the classification status of verrucomicrobia.</title>
        <authorList>
            <person name="Feng X."/>
        </authorList>
    </citation>
    <scope>NUCLEOTIDE SEQUENCE</scope>
    <source>
        <strain evidence="3">KCTC 13126</strain>
    </source>
</reference>
<dbReference type="Gene3D" id="3.30.360.10">
    <property type="entry name" value="Dihydrodipicolinate Reductase, domain 2"/>
    <property type="match status" value="1"/>
</dbReference>
<proteinExistence type="predicted"/>
<dbReference type="Pfam" id="PF19051">
    <property type="entry name" value="GFO_IDH_MocA_C2"/>
    <property type="match status" value="1"/>
</dbReference>
<dbReference type="InterPro" id="IPR019546">
    <property type="entry name" value="TAT_signal_bac_arc"/>
</dbReference>
<dbReference type="Gene3D" id="3.40.50.720">
    <property type="entry name" value="NAD(P)-binding Rossmann-like Domain"/>
    <property type="match status" value="1"/>
</dbReference>
<evidence type="ECO:0000259" key="2">
    <source>
        <dbReference type="Pfam" id="PF19051"/>
    </source>
</evidence>
<dbReference type="AlphaFoldDB" id="A0A934RTY6"/>
<dbReference type="InterPro" id="IPR000683">
    <property type="entry name" value="Gfo/Idh/MocA-like_OxRdtase_N"/>
</dbReference>
<accession>A0A934RTY6</accession>
<dbReference type="SUPFAM" id="SSF55347">
    <property type="entry name" value="Glyceraldehyde-3-phosphate dehydrogenase-like, C-terminal domain"/>
    <property type="match status" value="1"/>
</dbReference>
<dbReference type="PROSITE" id="PS51318">
    <property type="entry name" value="TAT"/>
    <property type="match status" value="1"/>
</dbReference>
<evidence type="ECO:0000313" key="4">
    <source>
        <dbReference type="Proteomes" id="UP000617628"/>
    </source>
</evidence>
<dbReference type="InterPro" id="IPR050463">
    <property type="entry name" value="Gfo/Idh/MocA_oxidrdct_glycsds"/>
</dbReference>
<dbReference type="InterPro" id="IPR043906">
    <property type="entry name" value="Gfo/Idh/MocA_OxRdtase_bact_C"/>
</dbReference>
<evidence type="ECO:0000259" key="1">
    <source>
        <dbReference type="Pfam" id="PF01408"/>
    </source>
</evidence>
<protein>
    <submittedName>
        <fullName evidence="3">Gfo/Idh/MocA family oxidoreductase</fullName>
    </submittedName>
</protein>
<sequence>MTQPLSRRNFLKNSAVAATSAFVLPRFSIGSSANAGHKLNVACIGIGGMGHYAVSAAARDENLVALCDVDWRGKGERWDEGNPIDIANEHPDAKRFSDFREMLDDMGDKIDVVMVSTPDHTHFAATMAAMEKGKHVFVQKPLAHNIWQVRTLQKAMHEYGVTTVMGNQGHTFEGMRLIVEWYQAGILGDVEEVHCWTDRPRLPWFKEQETLSPKGQPVPDKLDWDLWQGPVKNRGYSSEYVPVLWRGWWDYGVGSLGDIGCHCLDAPFWALELGMPSKVDVELDEKPNGIYTPMSAHVIYHFPARGDKPPVKLHWYEGDQVPKEIAGVRDLPANGMLMIGSEETILSDDMRPRSPTLWPRERMSKYKDVLKKRPLPRVKGGPAEELFTALHGGAEPGSNFDYAAPLTEVVLLGGLAIRTGKNIEWDAEKMRITNNRKLNKLVKEPARKGWRYGEGLWT</sequence>
<dbReference type="PANTHER" id="PTHR43818:SF10">
    <property type="entry name" value="NADH-DEPENDENT DEHYDROGENASE-RELATED"/>
    <property type="match status" value="1"/>
</dbReference>
<dbReference type="RefSeq" id="WP_200353597.1">
    <property type="nucleotide sequence ID" value="NZ_JAENIL010000001.1"/>
</dbReference>
<dbReference type="EMBL" id="JAENIL010000001">
    <property type="protein sequence ID" value="MBK1875355.1"/>
    <property type="molecule type" value="Genomic_DNA"/>
</dbReference>